<sequence length="338" mass="39657">MMKLKYLINNDKLAELILKLWIDGNEVINTEDEGWNRFKNGENVTSFYRASSNSIYIVKKDGEIMFLRYAPIEEKQYGQVVDEIEFVQYLRNKGYEAVESIPSKSNKRVEIIETEYGTFIASLFKGAKGGSLEDAELNESIMYEHGKNLGKLHNLSTECEKKNRSSFLDVFEKMKIYLKTIDDKLALKELELLKEFFVTLPIEDSNFGLIHYDFELDNIIYNVENNTMTVIDFDDSMYHWFVMDIVQALESIAEEVEAQDKESFEQAFLEGYKSEKEIDEEIFKHRDIFKRFGNLYGYMRTVRSCEEVVENEPEWMPGLRVRLEKCIREDSVEFGKAL</sequence>
<name>A0A9J6NY33_9CLOT</name>
<dbReference type="SUPFAM" id="SSF56112">
    <property type="entry name" value="Protein kinase-like (PK-like)"/>
    <property type="match status" value="1"/>
</dbReference>
<dbReference type="Pfam" id="PF01636">
    <property type="entry name" value="APH"/>
    <property type="match status" value="1"/>
</dbReference>
<dbReference type="PANTHER" id="PTHR21064">
    <property type="entry name" value="AMINOGLYCOSIDE PHOSPHOTRANSFERASE DOMAIN-CONTAINING PROTEIN-RELATED"/>
    <property type="match status" value="1"/>
</dbReference>
<reference evidence="3" key="2">
    <citation type="submission" date="2021-04" db="EMBL/GenBank/DDBJ databases">
        <authorList>
            <person name="Dong X."/>
        </authorList>
    </citation>
    <scope>NUCLEOTIDE SEQUENCE</scope>
    <source>
        <strain evidence="3">ZWT</strain>
    </source>
</reference>
<evidence type="ECO:0000256" key="1">
    <source>
        <dbReference type="ARBA" id="ARBA00038240"/>
    </source>
</evidence>
<dbReference type="RefSeq" id="WP_250858359.1">
    <property type="nucleotide sequence ID" value="NZ_JAGSOJ010000001.1"/>
</dbReference>
<dbReference type="GO" id="GO:0019202">
    <property type="term" value="F:amino acid kinase activity"/>
    <property type="evidence" value="ECO:0007669"/>
    <property type="project" value="TreeGrafter"/>
</dbReference>
<feature type="domain" description="Aminoglycoside phosphotransferase" evidence="2">
    <location>
        <begin position="51"/>
        <end position="276"/>
    </location>
</feature>
<dbReference type="InterPro" id="IPR050249">
    <property type="entry name" value="Pseudomonas-type_ThrB"/>
</dbReference>
<evidence type="ECO:0000313" key="4">
    <source>
        <dbReference type="Proteomes" id="UP001056429"/>
    </source>
</evidence>
<dbReference type="Gene3D" id="3.90.1200.10">
    <property type="match status" value="1"/>
</dbReference>
<comment type="caution">
    <text evidence="3">The sequence shown here is derived from an EMBL/GenBank/DDBJ whole genome shotgun (WGS) entry which is preliminary data.</text>
</comment>
<gene>
    <name evidence="3" type="ORF">KDK92_06390</name>
</gene>
<dbReference type="InterPro" id="IPR002575">
    <property type="entry name" value="Aminoglycoside_PTrfase"/>
</dbReference>
<dbReference type="EMBL" id="JAGSOJ010000001">
    <property type="protein sequence ID" value="MCM1989362.1"/>
    <property type="molecule type" value="Genomic_DNA"/>
</dbReference>
<evidence type="ECO:0000259" key="2">
    <source>
        <dbReference type="Pfam" id="PF01636"/>
    </source>
</evidence>
<protein>
    <submittedName>
        <fullName evidence="3">Phosphotransferase</fullName>
    </submittedName>
</protein>
<keyword evidence="4" id="KW-1185">Reference proteome</keyword>
<organism evidence="3 4">
    <name type="scientific">Oceanirhabdus seepicola</name>
    <dbReference type="NCBI Taxonomy" id="2828781"/>
    <lineage>
        <taxon>Bacteria</taxon>
        <taxon>Bacillati</taxon>
        <taxon>Bacillota</taxon>
        <taxon>Clostridia</taxon>
        <taxon>Eubacteriales</taxon>
        <taxon>Clostridiaceae</taxon>
        <taxon>Oceanirhabdus</taxon>
    </lineage>
</organism>
<dbReference type="InterPro" id="IPR011009">
    <property type="entry name" value="Kinase-like_dom_sf"/>
</dbReference>
<reference evidence="3" key="1">
    <citation type="journal article" date="2021" name="mSystems">
        <title>Bacteria and Archaea Synergistically Convert Glycine Betaine to Biogenic Methane in the Formosa Cold Seep of the South China Sea.</title>
        <authorList>
            <person name="Li L."/>
            <person name="Zhang W."/>
            <person name="Zhang S."/>
            <person name="Song L."/>
            <person name="Sun Q."/>
            <person name="Zhang H."/>
            <person name="Xiang H."/>
            <person name="Dong X."/>
        </authorList>
    </citation>
    <scope>NUCLEOTIDE SEQUENCE</scope>
    <source>
        <strain evidence="3">ZWT</strain>
    </source>
</reference>
<dbReference type="Proteomes" id="UP001056429">
    <property type="component" value="Unassembled WGS sequence"/>
</dbReference>
<accession>A0A9J6NY33</accession>
<dbReference type="PANTHER" id="PTHR21064:SF6">
    <property type="entry name" value="AMINOGLYCOSIDE PHOSPHOTRANSFERASE DOMAIN-CONTAINING PROTEIN"/>
    <property type="match status" value="1"/>
</dbReference>
<evidence type="ECO:0000313" key="3">
    <source>
        <dbReference type="EMBL" id="MCM1989362.1"/>
    </source>
</evidence>
<proteinExistence type="inferred from homology"/>
<comment type="similarity">
    <text evidence="1">Belongs to the pseudomonas-type ThrB family.</text>
</comment>
<dbReference type="AlphaFoldDB" id="A0A9J6NY33"/>